<comment type="subcellular location">
    <subcellularLocation>
        <location evidence="1">Cell inner membrane</location>
        <topology evidence="1">Single-pass membrane protein</topology>
        <orientation evidence="1">Periplasmic side</orientation>
    </subcellularLocation>
</comment>
<evidence type="ECO:0000256" key="4">
    <source>
        <dbReference type="ARBA" id="ARBA00022475"/>
    </source>
</evidence>
<dbReference type="Pfam" id="PF03544">
    <property type="entry name" value="TonB_C"/>
    <property type="match status" value="1"/>
</dbReference>
<feature type="region of interest" description="Disordered" evidence="10">
    <location>
        <begin position="23"/>
        <end position="65"/>
    </location>
</feature>
<keyword evidence="7" id="KW-0653">Protein transport</keyword>
<dbReference type="InterPro" id="IPR037682">
    <property type="entry name" value="TonB_C"/>
</dbReference>
<evidence type="ECO:0000259" key="12">
    <source>
        <dbReference type="PROSITE" id="PS52015"/>
    </source>
</evidence>
<dbReference type="RefSeq" id="WP_089409828.1">
    <property type="nucleotide sequence ID" value="NZ_FZOU01000007.1"/>
</dbReference>
<dbReference type="InterPro" id="IPR006260">
    <property type="entry name" value="TonB/TolA_C"/>
</dbReference>
<dbReference type="SUPFAM" id="SSF74653">
    <property type="entry name" value="TolA/TonB C-terminal domain"/>
    <property type="match status" value="1"/>
</dbReference>
<dbReference type="AlphaFoldDB" id="A0A239LT68"/>
<dbReference type="PANTHER" id="PTHR33446">
    <property type="entry name" value="PROTEIN TONB-RELATED"/>
    <property type="match status" value="1"/>
</dbReference>
<feature type="signal peptide" evidence="11">
    <location>
        <begin position="1"/>
        <end position="23"/>
    </location>
</feature>
<evidence type="ECO:0000256" key="6">
    <source>
        <dbReference type="ARBA" id="ARBA00022692"/>
    </source>
</evidence>
<reference evidence="13 14" key="1">
    <citation type="submission" date="2017-06" db="EMBL/GenBank/DDBJ databases">
        <authorList>
            <person name="Kim H.J."/>
            <person name="Triplett B.A."/>
        </authorList>
    </citation>
    <scope>NUCLEOTIDE SEQUENCE [LARGE SCALE GENOMIC DNA]</scope>
    <source>
        <strain evidence="13 14">DSM 18704</strain>
    </source>
</reference>
<evidence type="ECO:0000256" key="3">
    <source>
        <dbReference type="ARBA" id="ARBA00022448"/>
    </source>
</evidence>
<evidence type="ECO:0000313" key="13">
    <source>
        <dbReference type="EMBL" id="SNT32899.1"/>
    </source>
</evidence>
<dbReference type="OrthoDB" id="117654at2"/>
<dbReference type="EMBL" id="FZOU01000007">
    <property type="protein sequence ID" value="SNT32899.1"/>
    <property type="molecule type" value="Genomic_DNA"/>
</dbReference>
<feature type="compositionally biased region" description="Polar residues" evidence="10">
    <location>
        <begin position="23"/>
        <end position="36"/>
    </location>
</feature>
<dbReference type="NCBIfam" id="TIGR01352">
    <property type="entry name" value="tonB_Cterm"/>
    <property type="match status" value="1"/>
</dbReference>
<name>A0A239LT68_9BACT</name>
<keyword evidence="8" id="KW-1133">Transmembrane helix</keyword>
<dbReference type="GO" id="GO:0098797">
    <property type="term" value="C:plasma membrane protein complex"/>
    <property type="evidence" value="ECO:0007669"/>
    <property type="project" value="TreeGrafter"/>
</dbReference>
<dbReference type="Proteomes" id="UP000198356">
    <property type="component" value="Unassembled WGS sequence"/>
</dbReference>
<evidence type="ECO:0000256" key="2">
    <source>
        <dbReference type="ARBA" id="ARBA00006555"/>
    </source>
</evidence>
<dbReference type="GO" id="GO:0015031">
    <property type="term" value="P:protein transport"/>
    <property type="evidence" value="ECO:0007669"/>
    <property type="project" value="UniProtKB-KW"/>
</dbReference>
<dbReference type="Gene3D" id="3.30.1150.10">
    <property type="match status" value="1"/>
</dbReference>
<keyword evidence="3" id="KW-0813">Transport</keyword>
<evidence type="ECO:0000313" key="14">
    <source>
        <dbReference type="Proteomes" id="UP000198356"/>
    </source>
</evidence>
<keyword evidence="11" id="KW-0732">Signal</keyword>
<dbReference type="PROSITE" id="PS52015">
    <property type="entry name" value="TONB_CTD"/>
    <property type="match status" value="1"/>
</dbReference>
<dbReference type="PANTHER" id="PTHR33446:SF2">
    <property type="entry name" value="PROTEIN TONB"/>
    <property type="match status" value="1"/>
</dbReference>
<evidence type="ECO:0000256" key="11">
    <source>
        <dbReference type="SAM" id="SignalP"/>
    </source>
</evidence>
<gene>
    <name evidence="13" type="ORF">SAMN05421770_107221</name>
</gene>
<organism evidence="13 14">
    <name type="scientific">Granulicella rosea</name>
    <dbReference type="NCBI Taxonomy" id="474952"/>
    <lineage>
        <taxon>Bacteria</taxon>
        <taxon>Pseudomonadati</taxon>
        <taxon>Acidobacteriota</taxon>
        <taxon>Terriglobia</taxon>
        <taxon>Terriglobales</taxon>
        <taxon>Acidobacteriaceae</taxon>
        <taxon>Granulicella</taxon>
    </lineage>
</organism>
<evidence type="ECO:0000256" key="10">
    <source>
        <dbReference type="SAM" id="MobiDB-lite"/>
    </source>
</evidence>
<accession>A0A239LT68</accession>
<keyword evidence="14" id="KW-1185">Reference proteome</keyword>
<protein>
    <submittedName>
        <fullName evidence="13">Protein TonB</fullName>
    </submittedName>
</protein>
<keyword evidence="4" id="KW-1003">Cell membrane</keyword>
<evidence type="ECO:0000256" key="5">
    <source>
        <dbReference type="ARBA" id="ARBA00022519"/>
    </source>
</evidence>
<dbReference type="InterPro" id="IPR051045">
    <property type="entry name" value="TonB-dependent_transducer"/>
</dbReference>
<keyword evidence="5" id="KW-0997">Cell inner membrane</keyword>
<dbReference type="GO" id="GO:0031992">
    <property type="term" value="F:energy transducer activity"/>
    <property type="evidence" value="ECO:0007669"/>
    <property type="project" value="TreeGrafter"/>
</dbReference>
<feature type="chain" id="PRO_5012624862" evidence="11">
    <location>
        <begin position="24"/>
        <end position="147"/>
    </location>
</feature>
<evidence type="ECO:0000256" key="1">
    <source>
        <dbReference type="ARBA" id="ARBA00004383"/>
    </source>
</evidence>
<sequence length="147" mass="15716">MFLSRRSAPGVLLACMLSLHGTAQETSSPVTGSAPTDSAKVERIGGGVTPPKVVSQPEPEFSKEARKKKIAGNTTLTLVVDPQGLPTKIRVVKSAAEGYKKQKDRDAAQTLDAKAIEAVEHYRFTPAMKGGQPVSVQLNIVVNFQIF</sequence>
<proteinExistence type="inferred from homology"/>
<feature type="domain" description="TonB C-terminal" evidence="12">
    <location>
        <begin position="46"/>
        <end position="147"/>
    </location>
</feature>
<evidence type="ECO:0000256" key="7">
    <source>
        <dbReference type="ARBA" id="ARBA00022927"/>
    </source>
</evidence>
<evidence type="ECO:0000256" key="8">
    <source>
        <dbReference type="ARBA" id="ARBA00022989"/>
    </source>
</evidence>
<comment type="similarity">
    <text evidence="2">Belongs to the TonB family.</text>
</comment>
<dbReference type="GO" id="GO:0055085">
    <property type="term" value="P:transmembrane transport"/>
    <property type="evidence" value="ECO:0007669"/>
    <property type="project" value="InterPro"/>
</dbReference>
<keyword evidence="9" id="KW-0472">Membrane</keyword>
<keyword evidence="6" id="KW-0812">Transmembrane</keyword>
<evidence type="ECO:0000256" key="9">
    <source>
        <dbReference type="ARBA" id="ARBA00023136"/>
    </source>
</evidence>